<evidence type="ECO:0000256" key="1">
    <source>
        <dbReference type="SAM" id="MobiDB-lite"/>
    </source>
</evidence>
<keyword evidence="4" id="KW-1185">Reference proteome</keyword>
<proteinExistence type="predicted"/>
<dbReference type="CDD" id="cd00067">
    <property type="entry name" value="GAL4"/>
    <property type="match status" value="1"/>
</dbReference>
<dbReference type="SMART" id="SM00066">
    <property type="entry name" value="GAL4"/>
    <property type="match status" value="1"/>
</dbReference>
<gene>
    <name evidence="3" type="ordered locus">Ecym_4635</name>
</gene>
<dbReference type="InParanoid" id="G8JSD6"/>
<dbReference type="InterPro" id="IPR036864">
    <property type="entry name" value="Zn2-C6_fun-type_DNA-bd_sf"/>
</dbReference>
<dbReference type="Gene3D" id="4.10.240.10">
    <property type="entry name" value="Zn(2)-C6 fungal-type DNA-binding domain"/>
    <property type="match status" value="1"/>
</dbReference>
<dbReference type="Proteomes" id="UP000006790">
    <property type="component" value="Chromosome 4"/>
</dbReference>
<dbReference type="eggNOG" id="ENOG502S6GG">
    <property type="taxonomic scope" value="Eukaryota"/>
</dbReference>
<dbReference type="STRING" id="931890.G8JSD6"/>
<dbReference type="GO" id="GO:0000981">
    <property type="term" value="F:DNA-binding transcription factor activity, RNA polymerase II-specific"/>
    <property type="evidence" value="ECO:0007669"/>
    <property type="project" value="InterPro"/>
</dbReference>
<protein>
    <recommendedName>
        <fullName evidence="2">Zn(2)-C6 fungal-type domain-containing protein</fullName>
    </recommendedName>
</protein>
<dbReference type="CDD" id="cd12148">
    <property type="entry name" value="fungal_TF_MHR"/>
    <property type="match status" value="1"/>
</dbReference>
<dbReference type="PANTHER" id="PTHR47431">
    <property type="entry name" value="ZN(II)2CYS6 TRANSCRIPTION FACTOR (EUROFUNG)-RELATED"/>
    <property type="match status" value="1"/>
</dbReference>
<dbReference type="InterPro" id="IPR001138">
    <property type="entry name" value="Zn2Cys6_DnaBD"/>
</dbReference>
<dbReference type="GO" id="GO:0008270">
    <property type="term" value="F:zinc ion binding"/>
    <property type="evidence" value="ECO:0007669"/>
    <property type="project" value="InterPro"/>
</dbReference>
<name>G8JSD6_ERECY</name>
<dbReference type="EMBL" id="CP002500">
    <property type="protein sequence ID" value="AET39658.1"/>
    <property type="molecule type" value="Genomic_DNA"/>
</dbReference>
<dbReference type="SUPFAM" id="SSF57701">
    <property type="entry name" value="Zn2/Cys6 DNA-binding domain"/>
    <property type="match status" value="1"/>
</dbReference>
<dbReference type="KEGG" id="erc:Ecym_4635"/>
<dbReference type="OMA" id="MAMIFEY"/>
<dbReference type="Pfam" id="PF00172">
    <property type="entry name" value="Zn_clus"/>
    <property type="match status" value="1"/>
</dbReference>
<dbReference type="HOGENOM" id="CLU_333709_0_0_1"/>
<feature type="compositionally biased region" description="Polar residues" evidence="1">
    <location>
        <begin position="73"/>
        <end position="88"/>
    </location>
</feature>
<feature type="region of interest" description="Disordered" evidence="1">
    <location>
        <begin position="65"/>
        <end position="88"/>
    </location>
</feature>
<dbReference type="PANTHER" id="PTHR47431:SF1">
    <property type="entry name" value="ZN(II)2CYS6 TRANSCRIPTION FACTOR (EUROFUNG)"/>
    <property type="match status" value="1"/>
</dbReference>
<evidence type="ECO:0000259" key="2">
    <source>
        <dbReference type="PROSITE" id="PS50048"/>
    </source>
</evidence>
<dbReference type="AlphaFoldDB" id="G8JSD6"/>
<dbReference type="OrthoDB" id="4097152at2759"/>
<reference evidence="4" key="1">
    <citation type="journal article" date="2012" name="G3 (Bethesda)">
        <title>Pichia sorbitophila, an interspecies yeast hybrid reveals early steps of genome resolution following polyploidization.</title>
        <authorList>
            <person name="Leh Louis V."/>
            <person name="Despons L."/>
            <person name="Friedrich A."/>
            <person name="Martin T."/>
            <person name="Durrens P."/>
            <person name="Casaregola S."/>
            <person name="Neuveglise C."/>
            <person name="Fairhead C."/>
            <person name="Marck C."/>
            <person name="Cruz J.A."/>
            <person name="Straub M.L."/>
            <person name="Kugler V."/>
            <person name="Sacerdot C."/>
            <person name="Uzunov Z."/>
            <person name="Thierry A."/>
            <person name="Weiss S."/>
            <person name="Bleykasten C."/>
            <person name="De Montigny J."/>
            <person name="Jacques N."/>
            <person name="Jung P."/>
            <person name="Lemaire M."/>
            <person name="Mallet S."/>
            <person name="Morel G."/>
            <person name="Richard G.F."/>
            <person name="Sarkar A."/>
            <person name="Savel G."/>
            <person name="Schacherer J."/>
            <person name="Seret M.L."/>
            <person name="Talla E."/>
            <person name="Samson G."/>
            <person name="Jubin C."/>
            <person name="Poulain J."/>
            <person name="Vacherie B."/>
            <person name="Barbe V."/>
            <person name="Pelletier E."/>
            <person name="Sherman D.J."/>
            <person name="Westhof E."/>
            <person name="Weissenbach J."/>
            <person name="Baret P.V."/>
            <person name="Wincker P."/>
            <person name="Gaillardin C."/>
            <person name="Dujon B."/>
            <person name="Souciet J.L."/>
        </authorList>
    </citation>
    <scope>NUCLEOTIDE SEQUENCE [LARGE SCALE GENOMIC DNA]</scope>
    <source>
        <strain evidence="4">CBS 270.75 / DBVPG 7215 / KCTC 17166 / NRRL Y-17582</strain>
    </source>
</reference>
<dbReference type="GeneID" id="11470185"/>
<dbReference type="RefSeq" id="XP_003646475.1">
    <property type="nucleotide sequence ID" value="XM_003646427.1"/>
</dbReference>
<feature type="domain" description="Zn(2)-C6 fungal-type" evidence="2">
    <location>
        <begin position="17"/>
        <end position="56"/>
    </location>
</feature>
<dbReference type="PROSITE" id="PS50048">
    <property type="entry name" value="ZN2_CY6_FUNGAL_2"/>
    <property type="match status" value="1"/>
</dbReference>
<evidence type="ECO:0000313" key="4">
    <source>
        <dbReference type="Proteomes" id="UP000006790"/>
    </source>
</evidence>
<sequence length="856" mass="97440">MTLLLGSGKKRKVAKRACLACRKRKIRCDGETRGTVVEDGQRVCSNCANHGLKCIFVRSQRGGRRMPRKKLQHATSENKTSCIDSNDTNRQGYKESPFQTFNALQIANLDNSNCVSVPRETPVINHGRTSASFINCGVTQLSHIQSTFLPPPIYRHTNSHLGNVMLPLPQREPQTQTSWQHAQFVWQRDAGYQHISLLNLEQHNLSSHRGSTTLPNIVHLSEQRALNFSYESAIPSLTGPFNCLPHPNPHVPAVVEKDTGLYLGLPPDDIMNRLIDLFSKYIQPHLKVLPDKDKLLRNLTFTPNIAVVHAMLLSATPFDTLEDSYNVDYFWDMVIKYWPRLDGVFPVIQCSLLLGYYYLKHKRRNRTVEAIFDKLIRLVVTEKVVKCLEQDIEYLDFIKVAPLHTTKISNYNYYLLSQIFYMIQKIRLVSKNSNWLCSTLEELRIENLESTLLPLRPTLTPFSVERTLNFQGNMQETLELDNIVSSIEHQLCLAYNRWVEGGISSHDFVTVLGKVQPAINSSIYNYCPCCNTMILSILGLNVKMLSMAMIFEYLSTSCQMIGYNKLKLSIDLRSPSMNTPTLESMQMAVSGVINTFDITTMKLLLYYGSNLLDLLSLLELAEGILPDISVGLKHPYQAPLRAETVIMYSGVSKPDPHSASTFSNLPHSNPPTSKNQATYQKYCGYRYERRNPHWNFERDCLFKKRGSMLKKSNVSLPTDIWNQYPVILDSVLIELLPTLIIVAFTFHMFLKVCRVGSEWKLVTSNGNCLSLDMATTDDNLKLIIAGSFPFHLIPAEELNDHVLCSVLEKMLEHGTIFKKLQTAIQFLILRVENSDYGNILVTNLEKLIQLIDHVIR</sequence>
<accession>G8JSD6</accession>
<evidence type="ECO:0000313" key="3">
    <source>
        <dbReference type="EMBL" id="AET39658.1"/>
    </source>
</evidence>
<organism evidence="3 4">
    <name type="scientific">Eremothecium cymbalariae (strain CBS 270.75 / DBVPG 7215 / KCTC 17166 / NRRL Y-17582)</name>
    <name type="common">Yeast</name>
    <dbReference type="NCBI Taxonomy" id="931890"/>
    <lineage>
        <taxon>Eukaryota</taxon>
        <taxon>Fungi</taxon>
        <taxon>Dikarya</taxon>
        <taxon>Ascomycota</taxon>
        <taxon>Saccharomycotina</taxon>
        <taxon>Saccharomycetes</taxon>
        <taxon>Saccharomycetales</taxon>
        <taxon>Saccharomycetaceae</taxon>
        <taxon>Eremothecium</taxon>
    </lineage>
</organism>